<dbReference type="Gene3D" id="3.30.230.120">
    <property type="match status" value="1"/>
</dbReference>
<dbReference type="InterPro" id="IPR013750">
    <property type="entry name" value="GHMP_kinase_C_dom"/>
</dbReference>
<dbReference type="InterPro" id="IPR014606">
    <property type="entry name" value="Heptose_7-P_kinase"/>
</dbReference>
<dbReference type="InterPro" id="IPR036554">
    <property type="entry name" value="GHMP_kinase_C_sf"/>
</dbReference>
<dbReference type="GO" id="GO:0005524">
    <property type="term" value="F:ATP binding"/>
    <property type="evidence" value="ECO:0007669"/>
    <property type="project" value="UniProtKB-KW"/>
</dbReference>
<keyword evidence="2" id="KW-0547">Nucleotide-binding</keyword>
<dbReference type="AlphaFoldDB" id="A0A1G2BBL5"/>
<feature type="domain" description="GHMP kinase N-terminal" evidence="6">
    <location>
        <begin position="82"/>
        <end position="165"/>
    </location>
</feature>
<evidence type="ECO:0000256" key="5">
    <source>
        <dbReference type="ARBA" id="ARBA00038121"/>
    </source>
</evidence>
<keyword evidence="4" id="KW-0067">ATP-binding</keyword>
<sequence length="340" mass="38145">MTKIVKSRAPVRISFGGGGTDVSPYTEEYGGAVVNAAINKYAFCTLKLRTDQKIIITSDDFEQTLTLENKDALIYDGNLDVIKAVIKKMHKYKCGLEIRTRCEVAPRSGLGSSAAVFASLIGAFNHLEKEYRLDDYALAELAYDLERRELKNLGGRQDQYAAIFGNINFLEFKGNDFVRVHPLKLKNDDLYELESNLLLLNIGSRQESGAIIEEQTKNAKSDKKTLEAMHKTKILAQEIKYSLLRGNLTEFGQLLDQGWQLKKMFSAKISNEKIDHLYQEMKKLGAWGGKITGAGGGGHLIVYCRPFAKPKIVKRAEELGAVYVPFNFDMLGLTTWEINE</sequence>
<comment type="similarity">
    <text evidence="5">Belongs to the GHMP kinase family.</text>
</comment>
<evidence type="ECO:0000259" key="6">
    <source>
        <dbReference type="Pfam" id="PF00288"/>
    </source>
</evidence>
<dbReference type="EMBL" id="MHKI01000025">
    <property type="protein sequence ID" value="OGY86096.1"/>
    <property type="molecule type" value="Genomic_DNA"/>
</dbReference>
<dbReference type="SUPFAM" id="SSF55060">
    <property type="entry name" value="GHMP Kinase, C-terminal domain"/>
    <property type="match status" value="1"/>
</dbReference>
<reference evidence="8 9" key="1">
    <citation type="journal article" date="2016" name="Nat. Commun.">
        <title>Thousands of microbial genomes shed light on interconnected biogeochemical processes in an aquifer system.</title>
        <authorList>
            <person name="Anantharaman K."/>
            <person name="Brown C.T."/>
            <person name="Hug L.A."/>
            <person name="Sharon I."/>
            <person name="Castelle C.J."/>
            <person name="Probst A.J."/>
            <person name="Thomas B.C."/>
            <person name="Singh A."/>
            <person name="Wilkins M.J."/>
            <person name="Karaoz U."/>
            <person name="Brodie E.L."/>
            <person name="Williams K.H."/>
            <person name="Hubbard S.S."/>
            <person name="Banfield J.F."/>
        </authorList>
    </citation>
    <scope>NUCLEOTIDE SEQUENCE [LARGE SCALE GENOMIC DNA]</scope>
</reference>
<feature type="domain" description="GHMP kinase C-terminal" evidence="7">
    <location>
        <begin position="241"/>
        <end position="315"/>
    </location>
</feature>
<dbReference type="GO" id="GO:0042352">
    <property type="term" value="P:GDP-L-fucose salvage"/>
    <property type="evidence" value="ECO:0007669"/>
    <property type="project" value="TreeGrafter"/>
</dbReference>
<evidence type="ECO:0000256" key="4">
    <source>
        <dbReference type="ARBA" id="ARBA00022840"/>
    </source>
</evidence>
<evidence type="ECO:0008006" key="10">
    <source>
        <dbReference type="Google" id="ProtNLM"/>
    </source>
</evidence>
<dbReference type="InterPro" id="IPR020568">
    <property type="entry name" value="Ribosomal_Su5_D2-typ_SF"/>
</dbReference>
<dbReference type="InterPro" id="IPR001174">
    <property type="entry name" value="HddA/FKP"/>
</dbReference>
<evidence type="ECO:0000313" key="9">
    <source>
        <dbReference type="Proteomes" id="UP000176420"/>
    </source>
</evidence>
<evidence type="ECO:0000259" key="7">
    <source>
        <dbReference type="Pfam" id="PF08544"/>
    </source>
</evidence>
<dbReference type="InterPro" id="IPR052203">
    <property type="entry name" value="GHMP_Kinase-Related"/>
</dbReference>
<evidence type="ECO:0000256" key="2">
    <source>
        <dbReference type="ARBA" id="ARBA00022741"/>
    </source>
</evidence>
<dbReference type="InterPro" id="IPR006204">
    <property type="entry name" value="GHMP_kinase_N_dom"/>
</dbReference>
<dbReference type="Proteomes" id="UP000176420">
    <property type="component" value="Unassembled WGS sequence"/>
</dbReference>
<dbReference type="PRINTS" id="PR00960">
    <property type="entry name" value="LMBPPROTEIN"/>
</dbReference>
<dbReference type="PANTHER" id="PTHR32463">
    <property type="entry name" value="L-FUCOSE KINASE"/>
    <property type="match status" value="1"/>
</dbReference>
<accession>A0A1G2BBL5</accession>
<dbReference type="PIRSF" id="PIRSF036406">
    <property type="entry name" value="Hept_kin"/>
    <property type="match status" value="1"/>
</dbReference>
<keyword evidence="3" id="KW-0418">Kinase</keyword>
<evidence type="ECO:0000256" key="3">
    <source>
        <dbReference type="ARBA" id="ARBA00022777"/>
    </source>
</evidence>
<keyword evidence="1" id="KW-0808">Transferase</keyword>
<organism evidence="8 9">
    <name type="scientific">Candidatus Kerfeldbacteria bacterium RIFOXYB2_FULL_38_14</name>
    <dbReference type="NCBI Taxonomy" id="1798547"/>
    <lineage>
        <taxon>Bacteria</taxon>
        <taxon>Candidatus Kerfeldiibacteriota</taxon>
    </lineage>
</organism>
<dbReference type="PANTHER" id="PTHR32463:SF0">
    <property type="entry name" value="L-FUCOSE KINASE"/>
    <property type="match status" value="1"/>
</dbReference>
<protein>
    <recommendedName>
        <fullName evidence="10">GHMP kinase</fullName>
    </recommendedName>
</protein>
<evidence type="ECO:0000313" key="8">
    <source>
        <dbReference type="EMBL" id="OGY86096.1"/>
    </source>
</evidence>
<evidence type="ECO:0000256" key="1">
    <source>
        <dbReference type="ARBA" id="ARBA00022679"/>
    </source>
</evidence>
<proteinExistence type="inferred from homology"/>
<dbReference type="GO" id="GO:0050201">
    <property type="term" value="F:fucokinase activity"/>
    <property type="evidence" value="ECO:0007669"/>
    <property type="project" value="TreeGrafter"/>
</dbReference>
<dbReference type="Pfam" id="PF00288">
    <property type="entry name" value="GHMP_kinases_N"/>
    <property type="match status" value="1"/>
</dbReference>
<name>A0A1G2BBL5_9BACT</name>
<dbReference type="SUPFAM" id="SSF54211">
    <property type="entry name" value="Ribosomal protein S5 domain 2-like"/>
    <property type="match status" value="1"/>
</dbReference>
<comment type="caution">
    <text evidence="8">The sequence shown here is derived from an EMBL/GenBank/DDBJ whole genome shotgun (WGS) entry which is preliminary data.</text>
</comment>
<gene>
    <name evidence="8" type="ORF">A2319_01390</name>
</gene>
<dbReference type="Pfam" id="PF08544">
    <property type="entry name" value="GHMP_kinases_C"/>
    <property type="match status" value="1"/>
</dbReference>